<organism evidence="3 4">
    <name type="scientific">Microbacterium lushaniae</name>
    <dbReference type="NCBI Taxonomy" id="2614639"/>
    <lineage>
        <taxon>Bacteria</taxon>
        <taxon>Bacillati</taxon>
        <taxon>Actinomycetota</taxon>
        <taxon>Actinomycetes</taxon>
        <taxon>Micrococcales</taxon>
        <taxon>Microbacteriaceae</taxon>
        <taxon>Microbacterium</taxon>
    </lineage>
</organism>
<feature type="domain" description="AB hydrolase-1" evidence="2">
    <location>
        <begin position="26"/>
        <end position="124"/>
    </location>
</feature>
<dbReference type="Proteomes" id="UP000325516">
    <property type="component" value="Chromosome"/>
</dbReference>
<dbReference type="InterPro" id="IPR029058">
    <property type="entry name" value="AB_hydrolase_fold"/>
</dbReference>
<dbReference type="RefSeq" id="WP_150925337.1">
    <property type="nucleotide sequence ID" value="NZ_CP044232.1"/>
</dbReference>
<dbReference type="PANTHER" id="PTHR43329">
    <property type="entry name" value="EPOXIDE HYDROLASE"/>
    <property type="match status" value="1"/>
</dbReference>
<reference evidence="4" key="1">
    <citation type="submission" date="2019-09" db="EMBL/GenBank/DDBJ databases">
        <title>Mumia zhuanghuii sp. nov. isolated from the intestinal contents of plateau pika (Ochotona curzoniae) in the Qinghai-Tibet plateau of China.</title>
        <authorList>
            <person name="Tian Z."/>
        </authorList>
    </citation>
    <scope>NUCLEOTIDE SEQUENCE [LARGE SCALE GENOMIC DNA]</scope>
    <source>
        <strain evidence="4">L-031</strain>
    </source>
</reference>
<dbReference type="PRINTS" id="PR00412">
    <property type="entry name" value="EPOXHYDRLASE"/>
</dbReference>
<evidence type="ECO:0000313" key="3">
    <source>
        <dbReference type="EMBL" id="QEW03772.1"/>
    </source>
</evidence>
<evidence type="ECO:0000313" key="4">
    <source>
        <dbReference type="Proteomes" id="UP000325516"/>
    </source>
</evidence>
<name>A0A5J6L5Z3_9MICO</name>
<evidence type="ECO:0000256" key="1">
    <source>
        <dbReference type="ARBA" id="ARBA00022801"/>
    </source>
</evidence>
<dbReference type="AlphaFoldDB" id="A0A5J6L5Z3"/>
<keyword evidence="4" id="KW-1185">Reference proteome</keyword>
<dbReference type="Pfam" id="PF00561">
    <property type="entry name" value="Abhydrolase_1"/>
    <property type="match status" value="1"/>
</dbReference>
<evidence type="ECO:0000259" key="2">
    <source>
        <dbReference type="Pfam" id="PF00561"/>
    </source>
</evidence>
<dbReference type="SUPFAM" id="SSF53474">
    <property type="entry name" value="alpha/beta-Hydrolases"/>
    <property type="match status" value="1"/>
</dbReference>
<keyword evidence="1 3" id="KW-0378">Hydrolase</keyword>
<dbReference type="EMBL" id="CP044232">
    <property type="protein sequence ID" value="QEW03772.1"/>
    <property type="molecule type" value="Genomic_DNA"/>
</dbReference>
<dbReference type="KEGG" id="mlz:F6J85_12180"/>
<gene>
    <name evidence="3" type="ORF">F6J85_12180</name>
</gene>
<dbReference type="Gene3D" id="3.40.50.1820">
    <property type="entry name" value="alpha/beta hydrolase"/>
    <property type="match status" value="1"/>
</dbReference>
<dbReference type="InterPro" id="IPR000639">
    <property type="entry name" value="Epox_hydrolase-like"/>
</dbReference>
<proteinExistence type="predicted"/>
<sequence>MFDTFTARPIKVARGPIFTLTAGEGPPILLLHGYPQTHLMWHAVVDQLTGDHTVVVVDLPGYGGSFRPETAADHGTYSKRAIGDDLVELMHVLGFSAFAVAGHDRGGRIAYRMAVDHPDVISAAGVFDVVPTGEVWSRANAQMALTYWHWAFLAQPAPLPEDLINANPSAFFDHHVRALGLGRAPGRYPEELMAQYRALLDDPSVVHGICEDYRAGAGVDREHDDDDKADGRQIRCPLLVLWSAQGALPKFYGDVLALWRPWAKDLRGRGLDAGHFLVEDQPEQVAQELLHLASMGHVP</sequence>
<protein>
    <submittedName>
        <fullName evidence="3">Alpha/beta hydrolase</fullName>
    </submittedName>
</protein>
<accession>A0A5J6L5Z3</accession>
<dbReference type="InterPro" id="IPR000073">
    <property type="entry name" value="AB_hydrolase_1"/>
</dbReference>
<dbReference type="GO" id="GO:0016787">
    <property type="term" value="F:hydrolase activity"/>
    <property type="evidence" value="ECO:0007669"/>
    <property type="project" value="UniProtKB-KW"/>
</dbReference>